<proteinExistence type="predicted"/>
<evidence type="ECO:0000313" key="1">
    <source>
        <dbReference type="EMBL" id="CAN0453824.1"/>
    </source>
</evidence>
<evidence type="ECO:0000313" key="2">
    <source>
        <dbReference type="Proteomes" id="UP001162501"/>
    </source>
</evidence>
<gene>
    <name evidence="1" type="ORF">MRATA1EN22A_LOCUS19792</name>
</gene>
<name>A0AC59ZL45_RANTA</name>
<protein>
    <submittedName>
        <fullName evidence="1">Uncharacterized protein</fullName>
    </submittedName>
</protein>
<reference evidence="1" key="2">
    <citation type="submission" date="2025-03" db="EMBL/GenBank/DDBJ databases">
        <authorList>
            <consortium name="ELIXIR-Norway"/>
            <consortium name="Elixir Norway"/>
        </authorList>
    </citation>
    <scope>NUCLEOTIDE SEQUENCE</scope>
</reference>
<reference evidence="1" key="1">
    <citation type="submission" date="2023-05" db="EMBL/GenBank/DDBJ databases">
        <authorList>
            <consortium name="ELIXIR-Norway"/>
        </authorList>
    </citation>
    <scope>NUCLEOTIDE SEQUENCE</scope>
</reference>
<dbReference type="Proteomes" id="UP001162501">
    <property type="component" value="Chromosome 3"/>
</dbReference>
<dbReference type="EMBL" id="OX596087">
    <property type="protein sequence ID" value="CAN0453824.1"/>
    <property type="molecule type" value="Genomic_DNA"/>
</dbReference>
<sequence>MQGPCSVNSTRSKPLSSCGKSSLSCPSPVTTHPSADHVSGALAEKDELRFASTKGDSCRYVNTAQRQSGVEAGPGSPLSTALDTCSP</sequence>
<organism evidence="1 2">
    <name type="scientific">Rangifer tarandus platyrhynchus</name>
    <name type="common">Svalbard reindeer</name>
    <dbReference type="NCBI Taxonomy" id="3082113"/>
    <lineage>
        <taxon>Eukaryota</taxon>
        <taxon>Metazoa</taxon>
        <taxon>Chordata</taxon>
        <taxon>Craniata</taxon>
        <taxon>Vertebrata</taxon>
        <taxon>Euteleostomi</taxon>
        <taxon>Mammalia</taxon>
        <taxon>Eutheria</taxon>
        <taxon>Laurasiatheria</taxon>
        <taxon>Artiodactyla</taxon>
        <taxon>Ruminantia</taxon>
        <taxon>Pecora</taxon>
        <taxon>Cervidae</taxon>
        <taxon>Odocoileinae</taxon>
        <taxon>Rangifer</taxon>
    </lineage>
</organism>
<accession>A0AC59ZL45</accession>